<dbReference type="InterPro" id="IPR034154">
    <property type="entry name" value="TOPRIM_DnaG/twinkle"/>
</dbReference>
<accession>A0AAU9E8H4</accession>
<protein>
    <submittedName>
        <fullName evidence="1">DNA primase</fullName>
    </submittedName>
</protein>
<organism evidence="1 2">
    <name type="scientific">Pseudomonas phage Ep4</name>
    <dbReference type="NCBI Taxonomy" id="3057492"/>
    <lineage>
        <taxon>Viruses</taxon>
        <taxon>Duplodnaviria</taxon>
        <taxon>Heunggongvirae</taxon>
        <taxon>Uroviricota</taxon>
        <taxon>Caudoviricetes</taxon>
        <taxon>Autographivirales</taxon>
        <taxon>Autoscriptoviridae</taxon>
        <taxon>Corkvirinae</taxon>
        <taxon>Actinidiaevirus</taxon>
        <taxon>Actinidiaevirus Ep4</taxon>
    </lineage>
</organism>
<dbReference type="CDD" id="cd01029">
    <property type="entry name" value="TOPRIM_primases"/>
    <property type="match status" value="1"/>
</dbReference>
<reference evidence="1 2" key="1">
    <citation type="submission" date="2023-07" db="EMBL/GenBank/DDBJ databases">
        <title>Complete genome sequence of Pseudomonas phage Ep4.</title>
        <authorList>
            <person name="Aono M."/>
            <person name="Yagi H."/>
            <person name="Kobayashi K."/>
        </authorList>
    </citation>
    <scope>NUCLEOTIDE SEQUENCE [LARGE SCALE GENOMIC DNA]</scope>
    <source>
        <strain evidence="1 2">Ep4</strain>
    </source>
</reference>
<evidence type="ECO:0000313" key="2">
    <source>
        <dbReference type="Proteomes" id="UP001304640"/>
    </source>
</evidence>
<sequence>MADFLPREDWLKQAQSIAVGRKQRVRHGFETSAAMDVYNNEDSWSAYCHRCHVGARVMKEHQSVRRVVVEPNRIAPVPTTVIPVNQASPYEQRQIWDLLIRKGCPPQVIPEEMLWYDRTVRRVLLRSGPLALGRALDPNRTPKWLPYGEWQGLPMVWTTRQPASGTLRAPGVKPGWVVAEDALSAHKISKAIETYYPRANLGVVATLGTRVTDRLVPYLSGCDVACMYDGDSAGLDGFTHMRQRMRVFGGTVYDARPTTGDPKNMTLQHAAERLLEVYGVTRLSGG</sequence>
<gene>
    <name evidence="1" type="ORF">Ep4_010</name>
</gene>
<name>A0AAU9E8H4_9CAUD</name>
<proteinExistence type="predicted"/>
<evidence type="ECO:0000313" key="1">
    <source>
        <dbReference type="EMBL" id="BEQ12869.1"/>
    </source>
</evidence>
<dbReference type="Proteomes" id="UP001304640">
    <property type="component" value="Segment"/>
</dbReference>
<keyword evidence="2" id="KW-1185">Reference proteome</keyword>
<dbReference type="EMBL" id="LC776701">
    <property type="protein sequence ID" value="BEQ12869.1"/>
    <property type="molecule type" value="Genomic_DNA"/>
</dbReference>
<dbReference type="SUPFAM" id="SSF56731">
    <property type="entry name" value="DNA primase core"/>
    <property type="match status" value="1"/>
</dbReference>